<proteinExistence type="predicted"/>
<dbReference type="GO" id="GO:0045055">
    <property type="term" value="P:regulated exocytosis"/>
    <property type="evidence" value="ECO:0007669"/>
    <property type="project" value="TreeGrafter"/>
</dbReference>
<accession>A0A8M1K861</accession>
<dbReference type="GeneID" id="122128551"/>
<dbReference type="PANTHER" id="PTHR15746">
    <property type="entry name" value="RAB11-RELATED"/>
    <property type="match status" value="1"/>
</dbReference>
<keyword evidence="3" id="KW-1185">Reference proteome</keyword>
<dbReference type="SMART" id="SM00239">
    <property type="entry name" value="C2"/>
    <property type="match status" value="1"/>
</dbReference>
<reference evidence="4" key="1">
    <citation type="submission" date="2025-08" db="UniProtKB">
        <authorList>
            <consortium name="RefSeq"/>
        </authorList>
    </citation>
    <scope>IDENTIFICATION</scope>
</reference>
<sequence>MSSHACCSELQERSYFSLTHSMSATDGGAWPASHLTITVLQARRLRPKNRQGGSNPYVQVQLGNHSFTTQHACNTLCPVWNDAMIFALPTPQDDAMAMTLTVMHRRLLAALPDKFLGRVEIRLVDVCRDHQPGNRKWLTLESKPKQKVKDRGEMEVSFCLGNLHSYTRAHTQLSSICPASDGGWGSSRLRGSSSVQTAEKCEPIQPSCAAVPGLEQAPPSVAVHTHEPAASPECVSSSSGHGESPEHAVQALSDHSSLNETTAAKNETTAAKITDGQAGDGTPPQQVNEDGHRASCYSSSGTQTSPPPALASPGKSAAGSTGDDTGQPNKLQHWLRYLLRHLQYRWGGGANRGETQPLHDPDAVPESSIRAKGISESPRGIAPGPSQFKSERLNVLCGWVDQCLGRM</sequence>
<dbReference type="InterPro" id="IPR037789">
    <property type="entry name" value="FIP_classI"/>
</dbReference>
<feature type="region of interest" description="Disordered" evidence="1">
    <location>
        <begin position="273"/>
        <end position="329"/>
    </location>
</feature>
<name>A0A8M1K861_CLUHA</name>
<gene>
    <name evidence="4" type="primary">LOC122128551</name>
</gene>
<feature type="region of interest" description="Disordered" evidence="1">
    <location>
        <begin position="218"/>
        <end position="254"/>
    </location>
</feature>
<dbReference type="PANTHER" id="PTHR15746:SF23">
    <property type="entry name" value="RAB11 INTERACTING PROTEIN, ISOFORM A"/>
    <property type="match status" value="1"/>
</dbReference>
<dbReference type="RefSeq" id="XP_042558680.1">
    <property type="nucleotide sequence ID" value="XM_042702746.1"/>
</dbReference>
<evidence type="ECO:0000259" key="2">
    <source>
        <dbReference type="PROSITE" id="PS50004"/>
    </source>
</evidence>
<evidence type="ECO:0000256" key="1">
    <source>
        <dbReference type="SAM" id="MobiDB-lite"/>
    </source>
</evidence>
<dbReference type="Proteomes" id="UP000515152">
    <property type="component" value="Chromosome 20"/>
</dbReference>
<protein>
    <submittedName>
        <fullName evidence="4">Uncharacterized protein LOC122128551 isoform X1</fullName>
    </submittedName>
</protein>
<dbReference type="OrthoDB" id="8937557at2759"/>
<dbReference type="AlphaFoldDB" id="A0A8M1K861"/>
<dbReference type="Pfam" id="PF00168">
    <property type="entry name" value="C2"/>
    <property type="match status" value="1"/>
</dbReference>
<dbReference type="KEGG" id="char:122128551"/>
<feature type="compositionally biased region" description="Polar residues" evidence="1">
    <location>
        <begin position="318"/>
        <end position="329"/>
    </location>
</feature>
<evidence type="ECO:0000313" key="4">
    <source>
        <dbReference type="RefSeq" id="XP_042558680.1"/>
    </source>
</evidence>
<dbReference type="InterPro" id="IPR000008">
    <property type="entry name" value="C2_dom"/>
</dbReference>
<dbReference type="GO" id="GO:0031267">
    <property type="term" value="F:small GTPase binding"/>
    <property type="evidence" value="ECO:0007669"/>
    <property type="project" value="InterPro"/>
</dbReference>
<dbReference type="PROSITE" id="PS50004">
    <property type="entry name" value="C2"/>
    <property type="match status" value="1"/>
</dbReference>
<evidence type="ECO:0000313" key="3">
    <source>
        <dbReference type="Proteomes" id="UP000515152"/>
    </source>
</evidence>
<feature type="domain" description="C2" evidence="2">
    <location>
        <begin position="10"/>
        <end position="138"/>
    </location>
</feature>
<organism evidence="3 4">
    <name type="scientific">Clupea harengus</name>
    <name type="common">Atlantic herring</name>
    <dbReference type="NCBI Taxonomy" id="7950"/>
    <lineage>
        <taxon>Eukaryota</taxon>
        <taxon>Metazoa</taxon>
        <taxon>Chordata</taxon>
        <taxon>Craniata</taxon>
        <taxon>Vertebrata</taxon>
        <taxon>Euteleostomi</taxon>
        <taxon>Actinopterygii</taxon>
        <taxon>Neopterygii</taxon>
        <taxon>Teleostei</taxon>
        <taxon>Clupei</taxon>
        <taxon>Clupeiformes</taxon>
        <taxon>Clupeoidei</taxon>
        <taxon>Clupeidae</taxon>
        <taxon>Clupea</taxon>
    </lineage>
</organism>